<protein>
    <submittedName>
        <fullName evidence="1">Uncharacterized protein</fullName>
    </submittedName>
</protein>
<name>A0ABW9LM36_9MYCO</name>
<dbReference type="Proteomes" id="UP001635816">
    <property type="component" value="Unassembled WGS sequence"/>
</dbReference>
<accession>A0ABW9LM36</accession>
<comment type="caution">
    <text evidence="1">The sequence shown here is derived from an EMBL/GenBank/DDBJ whole genome shotgun (WGS) entry which is preliminary data.</text>
</comment>
<evidence type="ECO:0000313" key="2">
    <source>
        <dbReference type="Proteomes" id="UP001635816"/>
    </source>
</evidence>
<reference evidence="1 2" key="1">
    <citation type="submission" date="2024-12" db="EMBL/GenBank/DDBJ databases">
        <title>The coexistence of Mycolicibacterium septicum and Mycolicibacterium nivoides in clinical samples.</title>
        <authorList>
            <person name="Wang C."/>
            <person name="Feng Y."/>
            <person name="Zong Z."/>
        </authorList>
    </citation>
    <scope>NUCLEOTIDE SEQUENCE [LARGE SCALE GENOMIC DNA]</scope>
    <source>
        <strain evidence="1 2">120309</strain>
    </source>
</reference>
<evidence type="ECO:0000313" key="1">
    <source>
        <dbReference type="EMBL" id="MFN6548083.1"/>
    </source>
</evidence>
<proteinExistence type="predicted"/>
<gene>
    <name evidence="1" type="ORF">ACK4CT_33315</name>
</gene>
<dbReference type="RefSeq" id="WP_409545604.1">
    <property type="nucleotide sequence ID" value="NZ_JBKBDD010000020.1"/>
</dbReference>
<sequence length="128" mass="14059">MSTAALVLVCDVCERRVEGVDGYVTVDEIAARDRGPEIEAWQARGGSRSPLELLEAPAPIAWHIYHKDCDPDPEHEGYSIMASQCSTWPQLVAWTSHVLEKPWARYTTWGPLLRGILTASGQSAAAGR</sequence>
<organism evidence="1 2">
    <name type="scientific">Mycolicibacterium nivoides</name>
    <dbReference type="NCBI Taxonomy" id="2487344"/>
    <lineage>
        <taxon>Bacteria</taxon>
        <taxon>Bacillati</taxon>
        <taxon>Actinomycetota</taxon>
        <taxon>Actinomycetes</taxon>
        <taxon>Mycobacteriales</taxon>
        <taxon>Mycobacteriaceae</taxon>
        <taxon>Mycolicibacterium</taxon>
    </lineage>
</organism>
<dbReference type="EMBL" id="JBKBDD010000020">
    <property type="protein sequence ID" value="MFN6548083.1"/>
    <property type="molecule type" value="Genomic_DNA"/>
</dbReference>
<keyword evidence="2" id="KW-1185">Reference proteome</keyword>